<evidence type="ECO:0000256" key="2">
    <source>
        <dbReference type="ARBA" id="ARBA00023125"/>
    </source>
</evidence>
<dbReference type="PANTHER" id="PTHR30349:SF41">
    <property type="entry name" value="INTEGRASE_RECOMBINASE PROTEIN MJ0367-RELATED"/>
    <property type="match status" value="1"/>
</dbReference>
<dbReference type="SUPFAM" id="SSF56349">
    <property type="entry name" value="DNA breaking-rejoining enzymes"/>
    <property type="match status" value="1"/>
</dbReference>
<keyword evidence="3" id="KW-0233">DNA recombination</keyword>
<dbReference type="PROSITE" id="PS51898">
    <property type="entry name" value="TYR_RECOMBINASE"/>
    <property type="match status" value="1"/>
</dbReference>
<evidence type="ECO:0000259" key="5">
    <source>
        <dbReference type="PROSITE" id="PS51898"/>
    </source>
</evidence>
<evidence type="ECO:0000313" key="8">
    <source>
        <dbReference type="Proteomes" id="UP001622612"/>
    </source>
</evidence>
<reference evidence="6 8" key="1">
    <citation type="submission" date="2021-11" db="EMBL/GenBank/DDBJ databases">
        <title>The first genome sequence of unculturable Mycoplasma faucium obtained by de novo assembly of metagenomic reads.</title>
        <authorList>
            <person name="Sabat A.J."/>
            <person name="Bathoorn E."/>
            <person name="Akkerboom V."/>
            <person name="Friedrich A.W."/>
        </authorList>
    </citation>
    <scope>NUCLEOTIDE SEQUENCE [LARGE SCALE GENOMIC DNA]</scope>
    <source>
        <strain evidence="6 8">UMCG-MFM1</strain>
    </source>
</reference>
<dbReference type="InterPro" id="IPR013762">
    <property type="entry name" value="Integrase-like_cat_sf"/>
</dbReference>
<protein>
    <submittedName>
        <fullName evidence="6">Tyrosine-type recombinase/integrase</fullName>
    </submittedName>
</protein>
<gene>
    <name evidence="6" type="ORF">LQ356_00625</name>
    <name evidence="7" type="ORF">LQ356_00715</name>
</gene>
<dbReference type="Pfam" id="PF00589">
    <property type="entry name" value="Phage_integrase"/>
    <property type="match status" value="1"/>
</dbReference>
<proteinExistence type="inferred from homology"/>
<dbReference type="Proteomes" id="UP001622612">
    <property type="component" value="Chromosome"/>
</dbReference>
<dbReference type="Gene3D" id="1.10.443.10">
    <property type="entry name" value="Intergrase catalytic core"/>
    <property type="match status" value="1"/>
</dbReference>
<comment type="similarity">
    <text evidence="1">Belongs to the 'phage' integrase family.</text>
</comment>
<evidence type="ECO:0000313" key="7">
    <source>
        <dbReference type="EMBL" id="WYM97407.1"/>
    </source>
</evidence>
<evidence type="ECO:0000256" key="1">
    <source>
        <dbReference type="ARBA" id="ARBA00008857"/>
    </source>
</evidence>
<dbReference type="RefSeq" id="WP_405311821.1">
    <property type="nucleotide sequence ID" value="NZ_CP088155.1"/>
</dbReference>
<name>A0ABZ2TLQ6_9BACT</name>
<evidence type="ECO:0000256" key="3">
    <source>
        <dbReference type="ARBA" id="ARBA00023172"/>
    </source>
</evidence>
<accession>A0ABZ2TLQ6</accession>
<keyword evidence="2" id="KW-0238">DNA-binding</keyword>
<keyword evidence="4" id="KW-0175">Coiled coil</keyword>
<keyword evidence="8" id="KW-1185">Reference proteome</keyword>
<dbReference type="InterPro" id="IPR011010">
    <property type="entry name" value="DNA_brk_join_enz"/>
</dbReference>
<dbReference type="EMBL" id="CP088155">
    <property type="protein sequence ID" value="WYM97389.1"/>
    <property type="molecule type" value="Genomic_DNA"/>
</dbReference>
<organism evidence="6 8">
    <name type="scientific">Metamycoplasma faucium</name>
    <dbReference type="NCBI Taxonomy" id="56142"/>
    <lineage>
        <taxon>Bacteria</taxon>
        <taxon>Bacillati</taxon>
        <taxon>Mycoplasmatota</taxon>
        <taxon>Mycoplasmoidales</taxon>
        <taxon>Metamycoplasmataceae</taxon>
        <taxon>Metamycoplasma</taxon>
    </lineage>
</organism>
<dbReference type="EMBL" id="CP088155">
    <property type="protein sequence ID" value="WYM97407.1"/>
    <property type="molecule type" value="Genomic_DNA"/>
</dbReference>
<dbReference type="InterPro" id="IPR002104">
    <property type="entry name" value="Integrase_catalytic"/>
</dbReference>
<feature type="coiled-coil region" evidence="4">
    <location>
        <begin position="293"/>
        <end position="320"/>
    </location>
</feature>
<evidence type="ECO:0000313" key="6">
    <source>
        <dbReference type="EMBL" id="WYM97389.1"/>
    </source>
</evidence>
<feature type="domain" description="Tyr recombinase" evidence="5">
    <location>
        <begin position="101"/>
        <end position="277"/>
    </location>
</feature>
<dbReference type="InterPro" id="IPR050090">
    <property type="entry name" value="Tyrosine_recombinase_XerCD"/>
</dbReference>
<dbReference type="PANTHER" id="PTHR30349">
    <property type="entry name" value="PHAGE INTEGRASE-RELATED"/>
    <property type="match status" value="1"/>
</dbReference>
<sequence length="337" mass="40044">MTNIEQLQMFYEQFEYQIKTNNRSAKTLQTYKYILKNLQNWETVDELLNQINFILDNSGLSQNSLFMYRATFRAFCEWFSKRNKIYIPFNERINKYKIERGTRRPYTKEELDILFAELKNYNNYKFEIIFKVMLTTGIRVSEWEYINWDDLRANNFETIIKTAKNNNPRPFKIISSNNKEFSDIKPAIINGLNLNWTAKTIKNNFNLFNKFVLSKHPNFKAKISAHILRHTFVTISNEKSTIEEIAKVIGHVNSNVTASTYLTYNPILANRKLSKMQQTMENFIDNGLENKTEEDLILENKKLKVEIEMLREQIKATNNKIILPFYLEDKLSVENKN</sequence>
<evidence type="ECO:0000256" key="4">
    <source>
        <dbReference type="SAM" id="Coils"/>
    </source>
</evidence>